<evidence type="ECO:0000313" key="6">
    <source>
        <dbReference type="Proteomes" id="UP000013785"/>
    </source>
</evidence>
<keyword evidence="2" id="KW-0378">Hydrolase</keyword>
<dbReference type="eggNOG" id="COG2723">
    <property type="taxonomic scope" value="Bacteria"/>
</dbReference>
<dbReference type="EMBL" id="AJAT01000017">
    <property type="protein sequence ID" value="EOL42554.1"/>
    <property type="molecule type" value="Genomic_DNA"/>
</dbReference>
<dbReference type="PROSITE" id="PS00653">
    <property type="entry name" value="GLYCOSYL_HYDROL_F1_2"/>
    <property type="match status" value="1"/>
</dbReference>
<dbReference type="PANTHER" id="PTHR10353:SF122">
    <property type="entry name" value="6-PHOSPHO-BETA-GLUCOSIDASE ASCB-RELATED"/>
    <property type="match status" value="1"/>
</dbReference>
<organism evidence="5 6">
    <name type="scientific">Enterococcus phoeniculicola ATCC BAA-412</name>
    <dbReference type="NCBI Taxonomy" id="1158610"/>
    <lineage>
        <taxon>Bacteria</taxon>
        <taxon>Bacillati</taxon>
        <taxon>Bacillota</taxon>
        <taxon>Bacilli</taxon>
        <taxon>Lactobacillales</taxon>
        <taxon>Enterococcaceae</taxon>
        <taxon>Enterococcus</taxon>
    </lineage>
</organism>
<evidence type="ECO:0000256" key="1">
    <source>
        <dbReference type="ARBA" id="ARBA00010838"/>
    </source>
</evidence>
<dbReference type="PANTHER" id="PTHR10353">
    <property type="entry name" value="GLYCOSYL HYDROLASE"/>
    <property type="match status" value="1"/>
</dbReference>
<comment type="similarity">
    <text evidence="1 4">Belongs to the glycosyl hydrolase 1 family.</text>
</comment>
<dbReference type="InterPro" id="IPR017853">
    <property type="entry name" value="GH"/>
</dbReference>
<evidence type="ECO:0000256" key="2">
    <source>
        <dbReference type="ARBA" id="ARBA00022801"/>
    </source>
</evidence>
<sequence>MHYQKLNSFPKNFLWGASISAYQAEGGTNEDEKLASIIDKYIHPEGVASFEVASDFYHNYKEDIKLFAELGLKAFRFSIAWTRIMTFDNKKVNEKGIDFYHNIIDECIKYGIEPIVTMYHFDLPYYLEEKGGWLNRQTIDYFLEYAQVLFQEYGGKINYWLTINEQNTMILHPGAIGLPVSGNLPTKKELFQMNHHVLLAQAKVFKIYHELSATGNIGPAINLTAMYQATAAPEDAIAAHNWETLRGWSFLDVAVRGSYNYLFEKYLQDRELYPTIEKNDFKTLAAGKPDFIAINYYSTATIAASKNDGTDESARAGDQQIMLGEEGVYRAAENPYVDKTPYGWVVDASGLRLTLRKLYDRYELPILITENGYGAPDKMDSNGEIHDIERIDYLRKHIRAIQEALTDGVQVLGYLPWSAIDVVSTHQGFNKRYGFIYVDRTDTDLKELARVKKDSFYWYKKVISQNGLDEKSR</sequence>
<dbReference type="RefSeq" id="WP_010769541.1">
    <property type="nucleotide sequence ID" value="NZ_ASWE01000001.1"/>
</dbReference>
<dbReference type="GO" id="GO:0008422">
    <property type="term" value="F:beta-glucosidase activity"/>
    <property type="evidence" value="ECO:0007669"/>
    <property type="project" value="TreeGrafter"/>
</dbReference>
<dbReference type="Pfam" id="PF00232">
    <property type="entry name" value="Glyco_hydro_1"/>
    <property type="match status" value="1"/>
</dbReference>
<dbReference type="STRING" id="154621.RV11_GL000723"/>
<dbReference type="InterPro" id="IPR033132">
    <property type="entry name" value="GH_1_N_CS"/>
</dbReference>
<dbReference type="SUPFAM" id="SSF51445">
    <property type="entry name" value="(Trans)glycosidases"/>
    <property type="match status" value="1"/>
</dbReference>
<evidence type="ECO:0000313" key="5">
    <source>
        <dbReference type="EMBL" id="EOL42554.1"/>
    </source>
</evidence>
<name>R3TM46_9ENTE</name>
<dbReference type="AlphaFoldDB" id="R3TM46"/>
<gene>
    <name evidence="5" type="ORF">UC3_02907</name>
</gene>
<keyword evidence="3" id="KW-0326">Glycosidase</keyword>
<dbReference type="PATRIC" id="fig|1158610.3.peg.2889"/>
<dbReference type="Gene3D" id="3.20.20.80">
    <property type="entry name" value="Glycosidases"/>
    <property type="match status" value="1"/>
</dbReference>
<dbReference type="GO" id="GO:0016052">
    <property type="term" value="P:carbohydrate catabolic process"/>
    <property type="evidence" value="ECO:0007669"/>
    <property type="project" value="TreeGrafter"/>
</dbReference>
<protein>
    <submittedName>
        <fullName evidence="5">6-phospho-beta-glucosidase</fullName>
    </submittedName>
</protein>
<dbReference type="GO" id="GO:0005829">
    <property type="term" value="C:cytosol"/>
    <property type="evidence" value="ECO:0007669"/>
    <property type="project" value="TreeGrafter"/>
</dbReference>
<dbReference type="FunFam" id="3.20.20.80:FF:000004">
    <property type="entry name" value="Beta-glucosidase 6-phospho-beta-glucosidase"/>
    <property type="match status" value="1"/>
</dbReference>
<dbReference type="Proteomes" id="UP000013785">
    <property type="component" value="Unassembled WGS sequence"/>
</dbReference>
<dbReference type="InterPro" id="IPR001360">
    <property type="entry name" value="Glyco_hydro_1"/>
</dbReference>
<reference evidence="5 6" key="1">
    <citation type="submission" date="2013-02" db="EMBL/GenBank/DDBJ databases">
        <title>The Genome Sequence of Enterococcus phoeniculicola BAA-412.</title>
        <authorList>
            <consortium name="The Broad Institute Genome Sequencing Platform"/>
            <consortium name="The Broad Institute Genome Sequencing Center for Infectious Disease"/>
            <person name="Earl A.M."/>
            <person name="Gilmore M.S."/>
            <person name="Lebreton F."/>
            <person name="Walker B."/>
            <person name="Young S.K."/>
            <person name="Zeng Q."/>
            <person name="Gargeya S."/>
            <person name="Fitzgerald M."/>
            <person name="Haas B."/>
            <person name="Abouelleil A."/>
            <person name="Alvarado L."/>
            <person name="Arachchi H.M."/>
            <person name="Berlin A.M."/>
            <person name="Chapman S.B."/>
            <person name="Dewar J."/>
            <person name="Goldberg J."/>
            <person name="Griggs A."/>
            <person name="Gujja S."/>
            <person name="Hansen M."/>
            <person name="Howarth C."/>
            <person name="Imamovic A."/>
            <person name="Larimer J."/>
            <person name="McCowan C."/>
            <person name="Murphy C."/>
            <person name="Neiman D."/>
            <person name="Pearson M."/>
            <person name="Priest M."/>
            <person name="Roberts A."/>
            <person name="Saif S."/>
            <person name="Shea T."/>
            <person name="Sisk P."/>
            <person name="Sykes S."/>
            <person name="Wortman J."/>
            <person name="Nusbaum C."/>
            <person name="Birren B."/>
        </authorList>
    </citation>
    <scope>NUCLEOTIDE SEQUENCE [LARGE SCALE GENOMIC DNA]</scope>
    <source>
        <strain evidence="5 6">ATCC BAA-412</strain>
    </source>
</reference>
<keyword evidence="6" id="KW-1185">Reference proteome</keyword>
<evidence type="ECO:0000256" key="3">
    <source>
        <dbReference type="ARBA" id="ARBA00023295"/>
    </source>
</evidence>
<dbReference type="OrthoDB" id="9765195at2"/>
<proteinExistence type="inferred from homology"/>
<dbReference type="HOGENOM" id="CLU_001859_0_1_9"/>
<evidence type="ECO:0000256" key="4">
    <source>
        <dbReference type="RuleBase" id="RU003690"/>
    </source>
</evidence>
<dbReference type="PRINTS" id="PR00131">
    <property type="entry name" value="GLHYDRLASE1"/>
</dbReference>
<comment type="caution">
    <text evidence="5">The sequence shown here is derived from an EMBL/GenBank/DDBJ whole genome shotgun (WGS) entry which is preliminary data.</text>
</comment>
<accession>R3TM46</accession>